<keyword evidence="7" id="KW-1005">Bacterial flagellum biogenesis</keyword>
<dbReference type="PANTHER" id="PTHR33308">
    <property type="entry name" value="PEPTIDOGLYCAN HYDROLASE FLGJ"/>
    <property type="match status" value="1"/>
</dbReference>
<keyword evidence="13" id="KW-0966">Cell projection</keyword>
<keyword evidence="10" id="KW-0961">Cell wall biogenesis/degradation</keyword>
<evidence type="ECO:0000256" key="11">
    <source>
        <dbReference type="ARBA" id="ARBA00030835"/>
    </source>
</evidence>
<keyword evidence="9 13" id="KW-0326">Glycosidase</keyword>
<comment type="similarity">
    <text evidence="3">In the N-terminal section; belongs to the FlgJ family.</text>
</comment>
<evidence type="ECO:0000256" key="10">
    <source>
        <dbReference type="ARBA" id="ARBA00023316"/>
    </source>
</evidence>
<dbReference type="Gene3D" id="2.10.70.40">
    <property type="entry name" value="peptidoglycan hydrolase"/>
    <property type="match status" value="1"/>
</dbReference>
<reference evidence="13 14" key="1">
    <citation type="submission" date="2021-08" db="EMBL/GenBank/DDBJ databases">
        <title>Culture and genomic analysis of Symbiopectobacterium purcellii sp. nov. gen. nov., isolated from the leafhopper Empoasca decipiens.</title>
        <authorList>
            <person name="Nadal-Jimenez P."/>
            <person name="Siozios S."/>
            <person name="Halliday N."/>
            <person name="Camara M."/>
            <person name="Hurst G.D.D."/>
        </authorList>
    </citation>
    <scope>NUCLEOTIDE SEQUENCE [LARGE SCALE GENOMIC DNA]</scope>
    <source>
        <strain evidence="13 14">SyEd1</strain>
    </source>
</reference>
<evidence type="ECO:0000259" key="12">
    <source>
        <dbReference type="SMART" id="SM00047"/>
    </source>
</evidence>
<dbReference type="RefSeq" id="WP_222157441.1">
    <property type="nucleotide sequence ID" value="NZ_CP081864.1"/>
</dbReference>
<dbReference type="Pfam" id="PF01832">
    <property type="entry name" value="Glucosaminidase"/>
    <property type="match status" value="1"/>
</dbReference>
<gene>
    <name evidence="13" type="primary">flgJ</name>
    <name evidence="13" type="ORF">K6K13_13200</name>
</gene>
<organism evidence="13 14">
    <name type="scientific">Symbiopectobacterium purcellii</name>
    <dbReference type="NCBI Taxonomy" id="2871826"/>
    <lineage>
        <taxon>Bacteria</taxon>
        <taxon>Pseudomonadati</taxon>
        <taxon>Pseudomonadota</taxon>
        <taxon>Gammaproteobacteria</taxon>
        <taxon>Enterobacterales</taxon>
        <taxon>Enterobacteriaceae</taxon>
    </lineage>
</organism>
<dbReference type="InterPro" id="IPR051056">
    <property type="entry name" value="Glycosyl_Hydrolase_73"/>
</dbReference>
<evidence type="ECO:0000256" key="8">
    <source>
        <dbReference type="ARBA" id="ARBA00022801"/>
    </source>
</evidence>
<evidence type="ECO:0000256" key="5">
    <source>
        <dbReference type="ARBA" id="ARBA00013433"/>
    </source>
</evidence>
<comment type="similarity">
    <text evidence="4">In the C-terminal section; belongs to the glycosyl hydrolase 73 family.</text>
</comment>
<keyword evidence="14" id="KW-1185">Reference proteome</keyword>
<evidence type="ECO:0000256" key="7">
    <source>
        <dbReference type="ARBA" id="ARBA00022795"/>
    </source>
</evidence>
<dbReference type="InterPro" id="IPR013377">
    <property type="entry name" value="FlgJ"/>
</dbReference>
<comment type="function">
    <text evidence="1">Flagellum-specific muramidase which hydrolyzes the peptidoglycan layer to assemble the rod structure in the periplasmic space.</text>
</comment>
<evidence type="ECO:0000256" key="2">
    <source>
        <dbReference type="ARBA" id="ARBA00004418"/>
    </source>
</evidence>
<comment type="subcellular location">
    <subcellularLocation>
        <location evidence="2">Periplasm</location>
    </subcellularLocation>
</comment>
<keyword evidence="6" id="KW-0574">Periplasm</keyword>
<dbReference type="InterPro" id="IPR002901">
    <property type="entry name" value="MGlyc_endo_b_GlcNAc-like_dom"/>
</dbReference>
<dbReference type="Pfam" id="PF10135">
    <property type="entry name" value="Rod-binding"/>
    <property type="match status" value="1"/>
</dbReference>
<keyword evidence="13" id="KW-0282">Flagellum</keyword>
<evidence type="ECO:0000256" key="1">
    <source>
        <dbReference type="ARBA" id="ARBA00002954"/>
    </source>
</evidence>
<dbReference type="Proteomes" id="UP000825886">
    <property type="component" value="Chromosome"/>
</dbReference>
<evidence type="ECO:0000256" key="6">
    <source>
        <dbReference type="ARBA" id="ARBA00022764"/>
    </source>
</evidence>
<dbReference type="PANTHER" id="PTHR33308:SF9">
    <property type="entry name" value="PEPTIDOGLYCAN HYDROLASE FLGJ"/>
    <property type="match status" value="1"/>
</dbReference>
<dbReference type="Gene3D" id="1.10.530.10">
    <property type="match status" value="1"/>
</dbReference>
<dbReference type="NCBIfam" id="TIGR02541">
    <property type="entry name" value="flagell_FlgJ"/>
    <property type="match status" value="1"/>
</dbReference>
<dbReference type="GO" id="GO:0016798">
    <property type="term" value="F:hydrolase activity, acting on glycosyl bonds"/>
    <property type="evidence" value="ECO:0007669"/>
    <property type="project" value="UniProtKB-KW"/>
</dbReference>
<evidence type="ECO:0000313" key="14">
    <source>
        <dbReference type="Proteomes" id="UP000825886"/>
    </source>
</evidence>
<accession>A0ABX9AGW1</accession>
<sequence>MADIQSLNNAAYDAQSLNSLKREVSSDPQSKEGIRAVARQMEGVFVQLMMKSMRSASFDDGLLNNDQTRLYTSMYDQQVGQQIASGKGLGLADVMVKQLTAAQHAGVPSAAAAAEENAPAVPLRFDGALVRTMPTAEVEQMVRKAVPKLPSMGSALPLSSSNFVSQLAVPAQIASQQSGIPHHLIMAQAALESGWGQREIPTADGRPSHNLFGIKAGSNWDGPVTEITTTEYEDGVAKKVKASFRVYDSYMDALGDYVKLLTNNPRYSNVAAAGTAEQAAHALQRAGYATDPQYAQKLINMIAQMKNSSEKAVKAYTHDLSQLF</sequence>
<feature type="domain" description="Mannosyl-glycoprotein endo-beta-N-acetylglucosamidase-like" evidence="12">
    <location>
        <begin position="148"/>
        <end position="317"/>
    </location>
</feature>
<evidence type="ECO:0000256" key="9">
    <source>
        <dbReference type="ARBA" id="ARBA00023295"/>
    </source>
</evidence>
<protein>
    <recommendedName>
        <fullName evidence="5">Peptidoglycan hydrolase FlgJ</fullName>
    </recommendedName>
    <alternativeName>
        <fullName evidence="11">Muramidase FlgJ</fullName>
    </alternativeName>
</protein>
<evidence type="ECO:0000313" key="13">
    <source>
        <dbReference type="EMBL" id="QZN94317.1"/>
    </source>
</evidence>
<dbReference type="EMBL" id="CP081864">
    <property type="protein sequence ID" value="QZN94317.1"/>
    <property type="molecule type" value="Genomic_DNA"/>
</dbReference>
<dbReference type="PRINTS" id="PR01002">
    <property type="entry name" value="FLGFLGJ"/>
</dbReference>
<name>A0ABX9AGW1_9ENTR</name>
<proteinExistence type="inferred from homology"/>
<evidence type="ECO:0000256" key="4">
    <source>
        <dbReference type="ARBA" id="ARBA00007974"/>
    </source>
</evidence>
<dbReference type="SMART" id="SM00047">
    <property type="entry name" value="LYZ2"/>
    <property type="match status" value="1"/>
</dbReference>
<dbReference type="InterPro" id="IPR019301">
    <property type="entry name" value="Flagellar_prot_FlgJ_N"/>
</dbReference>
<keyword evidence="13" id="KW-0969">Cilium</keyword>
<evidence type="ECO:0000256" key="3">
    <source>
        <dbReference type="ARBA" id="ARBA00006880"/>
    </source>
</evidence>
<keyword evidence="8 13" id="KW-0378">Hydrolase</keyword>